<dbReference type="GO" id="GO:0005509">
    <property type="term" value="F:calcium ion binding"/>
    <property type="evidence" value="ECO:0007669"/>
    <property type="project" value="InterPro"/>
</dbReference>
<dbReference type="InterPro" id="IPR011992">
    <property type="entry name" value="EF-hand-dom_pair"/>
</dbReference>
<dbReference type="Pfam" id="PF13202">
    <property type="entry name" value="EF-hand_5"/>
    <property type="match status" value="2"/>
</dbReference>
<dbReference type="InterPro" id="IPR018247">
    <property type="entry name" value="EF_Hand_1_Ca_BS"/>
</dbReference>
<protein>
    <recommendedName>
        <fullName evidence="2">EF-hand domain-containing protein</fullName>
    </recommendedName>
</protein>
<dbReference type="InterPro" id="IPR002048">
    <property type="entry name" value="EF_hand_dom"/>
</dbReference>
<evidence type="ECO:0000256" key="1">
    <source>
        <dbReference type="SAM" id="MobiDB-lite"/>
    </source>
</evidence>
<dbReference type="PROSITE" id="PS00018">
    <property type="entry name" value="EF_HAND_1"/>
    <property type="match status" value="1"/>
</dbReference>
<sequence length="138" mass="14984">MLTGCGKRDEKLAAADANAADFVPPAVTSRVDFTSAMERRFRGLDHNGDDHLDATELPRANSRLMAMDRDKDGQISAIEWSEGTLRRFDQMDLNHDGTVTSEEESEWRAARDAGRAPAAQPTGPVLGDALSNRGTGAR</sequence>
<feature type="domain" description="EF-hand" evidence="2">
    <location>
        <begin position="87"/>
        <end position="103"/>
    </location>
</feature>
<proteinExistence type="predicted"/>
<evidence type="ECO:0000313" key="3">
    <source>
        <dbReference type="EMBL" id="MCP3736378.1"/>
    </source>
</evidence>
<organism evidence="3 4">
    <name type="scientific">Sphingomonas liriopis</name>
    <dbReference type="NCBI Taxonomy" id="2949094"/>
    <lineage>
        <taxon>Bacteria</taxon>
        <taxon>Pseudomonadati</taxon>
        <taxon>Pseudomonadota</taxon>
        <taxon>Alphaproteobacteria</taxon>
        <taxon>Sphingomonadales</taxon>
        <taxon>Sphingomonadaceae</taxon>
        <taxon>Sphingomonas</taxon>
    </lineage>
</organism>
<dbReference type="RefSeq" id="WP_254290393.1">
    <property type="nucleotide sequence ID" value="NZ_JAMLDY010000025.1"/>
</dbReference>
<evidence type="ECO:0000313" key="4">
    <source>
        <dbReference type="Proteomes" id="UP001139486"/>
    </source>
</evidence>
<dbReference type="AlphaFoldDB" id="A0A9X2KUX3"/>
<gene>
    <name evidence="3" type="ORF">M9979_16040</name>
</gene>
<feature type="domain" description="EF-hand" evidence="2">
    <location>
        <begin position="65"/>
        <end position="81"/>
    </location>
</feature>
<dbReference type="EMBL" id="JAMLDY010000025">
    <property type="protein sequence ID" value="MCP3736378.1"/>
    <property type="molecule type" value="Genomic_DNA"/>
</dbReference>
<dbReference type="Gene3D" id="1.10.238.10">
    <property type="entry name" value="EF-hand"/>
    <property type="match status" value="1"/>
</dbReference>
<reference evidence="3" key="1">
    <citation type="submission" date="2022-05" db="EMBL/GenBank/DDBJ databases">
        <title>Sphingomonas sp. strain RP10 Genome sequencing and assembly.</title>
        <authorList>
            <person name="Kim I."/>
        </authorList>
    </citation>
    <scope>NUCLEOTIDE SEQUENCE</scope>
    <source>
        <strain evidence="3">RP10</strain>
    </source>
</reference>
<dbReference type="Proteomes" id="UP001139486">
    <property type="component" value="Unassembled WGS sequence"/>
</dbReference>
<keyword evidence="4" id="KW-1185">Reference proteome</keyword>
<evidence type="ECO:0000259" key="2">
    <source>
        <dbReference type="Pfam" id="PF13202"/>
    </source>
</evidence>
<accession>A0A9X2KUX3</accession>
<name>A0A9X2KUX3_9SPHN</name>
<dbReference type="SUPFAM" id="SSF47473">
    <property type="entry name" value="EF-hand"/>
    <property type="match status" value="1"/>
</dbReference>
<comment type="caution">
    <text evidence="3">The sequence shown here is derived from an EMBL/GenBank/DDBJ whole genome shotgun (WGS) entry which is preliminary data.</text>
</comment>
<feature type="region of interest" description="Disordered" evidence="1">
    <location>
        <begin position="97"/>
        <end position="138"/>
    </location>
</feature>